<dbReference type="EMBL" id="BTGU01000064">
    <property type="protein sequence ID" value="GMN56512.1"/>
    <property type="molecule type" value="Genomic_DNA"/>
</dbReference>
<sequence>MVASGAVSQEGNAGGVMAARGGVVGGGGLLVVWKKNFPIVQETLSNGGDSPARACEAKVLPMVRRVHEGGMGDGENREMGDEQRRGSGFHNCNGSLTASHPRNGDGDKLKSSKATKTMNGKYSLKKMVSLDGSRDGAKDDEVMAMSGRMGR</sequence>
<proteinExistence type="predicted"/>
<feature type="compositionally biased region" description="Basic and acidic residues" evidence="1">
    <location>
        <begin position="67"/>
        <end position="85"/>
    </location>
</feature>
<organism evidence="2 3">
    <name type="scientific">Ficus carica</name>
    <name type="common">Common fig</name>
    <dbReference type="NCBI Taxonomy" id="3494"/>
    <lineage>
        <taxon>Eukaryota</taxon>
        <taxon>Viridiplantae</taxon>
        <taxon>Streptophyta</taxon>
        <taxon>Embryophyta</taxon>
        <taxon>Tracheophyta</taxon>
        <taxon>Spermatophyta</taxon>
        <taxon>Magnoliopsida</taxon>
        <taxon>eudicotyledons</taxon>
        <taxon>Gunneridae</taxon>
        <taxon>Pentapetalae</taxon>
        <taxon>rosids</taxon>
        <taxon>fabids</taxon>
        <taxon>Rosales</taxon>
        <taxon>Moraceae</taxon>
        <taxon>Ficeae</taxon>
        <taxon>Ficus</taxon>
    </lineage>
</organism>
<evidence type="ECO:0000313" key="2">
    <source>
        <dbReference type="EMBL" id="GMN56512.1"/>
    </source>
</evidence>
<dbReference type="Proteomes" id="UP001187192">
    <property type="component" value="Unassembled WGS sequence"/>
</dbReference>
<keyword evidence="3" id="KW-1185">Reference proteome</keyword>
<protein>
    <submittedName>
        <fullName evidence="2">Uncharacterized protein</fullName>
    </submittedName>
</protein>
<feature type="compositionally biased region" description="Polar residues" evidence="1">
    <location>
        <begin position="90"/>
        <end position="100"/>
    </location>
</feature>
<name>A0AA88AR98_FICCA</name>
<evidence type="ECO:0000256" key="1">
    <source>
        <dbReference type="SAM" id="MobiDB-lite"/>
    </source>
</evidence>
<feature type="region of interest" description="Disordered" evidence="1">
    <location>
        <begin position="67"/>
        <end position="151"/>
    </location>
</feature>
<reference evidence="2" key="1">
    <citation type="submission" date="2023-07" db="EMBL/GenBank/DDBJ databases">
        <title>draft genome sequence of fig (Ficus carica).</title>
        <authorList>
            <person name="Takahashi T."/>
            <person name="Nishimura K."/>
        </authorList>
    </citation>
    <scope>NUCLEOTIDE SEQUENCE</scope>
</reference>
<dbReference type="AlphaFoldDB" id="A0AA88AR98"/>
<accession>A0AA88AR98</accession>
<gene>
    <name evidence="2" type="ORF">TIFTF001_025625</name>
</gene>
<feature type="compositionally biased region" description="Basic and acidic residues" evidence="1">
    <location>
        <begin position="132"/>
        <end position="141"/>
    </location>
</feature>
<comment type="caution">
    <text evidence="2">The sequence shown here is derived from an EMBL/GenBank/DDBJ whole genome shotgun (WGS) entry which is preliminary data.</text>
</comment>
<evidence type="ECO:0000313" key="3">
    <source>
        <dbReference type="Proteomes" id="UP001187192"/>
    </source>
</evidence>